<dbReference type="GO" id="GO:0000049">
    <property type="term" value="F:tRNA binding"/>
    <property type="evidence" value="ECO:0007669"/>
    <property type="project" value="TreeGrafter"/>
</dbReference>
<evidence type="ECO:0000256" key="2">
    <source>
        <dbReference type="ARBA" id="ARBA00022490"/>
    </source>
</evidence>
<dbReference type="InterPro" id="IPR050156">
    <property type="entry name" value="TC-AMP_synthase_SUA5"/>
</dbReference>
<dbReference type="PANTHER" id="PTHR17490">
    <property type="entry name" value="SUA5"/>
    <property type="match status" value="1"/>
</dbReference>
<keyword evidence="3 9" id="KW-0808">Transferase</keyword>
<evidence type="ECO:0000256" key="1">
    <source>
        <dbReference type="ARBA" id="ARBA00004496"/>
    </source>
</evidence>
<proteinExistence type="inferred from homology"/>
<dbReference type="SUPFAM" id="SSF55821">
    <property type="entry name" value="YrdC/RibB"/>
    <property type="match status" value="1"/>
</dbReference>
<dbReference type="GO" id="GO:0002949">
    <property type="term" value="P:tRNA threonylcarbamoyladenosine modification"/>
    <property type="evidence" value="ECO:0007669"/>
    <property type="project" value="UniProtKB-UniRule"/>
</dbReference>
<dbReference type="HAMAP" id="MF_01852">
    <property type="entry name" value="TsaC"/>
    <property type="match status" value="1"/>
</dbReference>
<feature type="domain" description="YrdC-like" evidence="10">
    <location>
        <begin position="1"/>
        <end position="178"/>
    </location>
</feature>
<dbReference type="GO" id="GO:0003725">
    <property type="term" value="F:double-stranded RNA binding"/>
    <property type="evidence" value="ECO:0007669"/>
    <property type="project" value="InterPro"/>
</dbReference>
<evidence type="ECO:0000256" key="7">
    <source>
        <dbReference type="ARBA" id="ARBA00022840"/>
    </source>
</evidence>
<accession>A0A2A5WXA5</accession>
<dbReference type="GO" id="GO:0006450">
    <property type="term" value="P:regulation of translational fidelity"/>
    <property type="evidence" value="ECO:0007669"/>
    <property type="project" value="TreeGrafter"/>
</dbReference>
<evidence type="ECO:0000256" key="5">
    <source>
        <dbReference type="ARBA" id="ARBA00022695"/>
    </source>
</evidence>
<gene>
    <name evidence="9" type="primary">tsaC</name>
    <name evidence="11" type="ORF">CNE99_02305</name>
</gene>
<dbReference type="InterPro" id="IPR017945">
    <property type="entry name" value="DHBP_synth_RibB-like_a/b_dom"/>
</dbReference>
<evidence type="ECO:0000256" key="4">
    <source>
        <dbReference type="ARBA" id="ARBA00022694"/>
    </source>
</evidence>
<dbReference type="PROSITE" id="PS51163">
    <property type="entry name" value="YRDC"/>
    <property type="match status" value="1"/>
</dbReference>
<dbReference type="InterPro" id="IPR023535">
    <property type="entry name" value="TC-AMP_synthase"/>
</dbReference>
<organism evidence="11 12">
    <name type="scientific">OM182 bacterium MED-G24</name>
    <dbReference type="NCBI Taxonomy" id="1986255"/>
    <lineage>
        <taxon>Bacteria</taxon>
        <taxon>Pseudomonadati</taxon>
        <taxon>Pseudomonadota</taxon>
        <taxon>Gammaproteobacteria</taxon>
        <taxon>OMG group</taxon>
        <taxon>OM182 clade</taxon>
    </lineage>
</organism>
<dbReference type="AlphaFoldDB" id="A0A2A5WXA5"/>
<evidence type="ECO:0000313" key="11">
    <source>
        <dbReference type="EMBL" id="PDH41149.1"/>
    </source>
</evidence>
<keyword evidence="5 9" id="KW-0548">Nucleotidyltransferase</keyword>
<comment type="caution">
    <text evidence="11">The sequence shown here is derived from an EMBL/GenBank/DDBJ whole genome shotgun (WGS) entry which is preliminary data.</text>
</comment>
<dbReference type="GO" id="GO:0005737">
    <property type="term" value="C:cytoplasm"/>
    <property type="evidence" value="ECO:0007669"/>
    <property type="project" value="UniProtKB-SubCell"/>
</dbReference>
<dbReference type="GO" id="GO:0061710">
    <property type="term" value="F:L-threonylcarbamoyladenylate synthase"/>
    <property type="evidence" value="ECO:0007669"/>
    <property type="project" value="UniProtKB-EC"/>
</dbReference>
<comment type="similarity">
    <text evidence="9">Belongs to the SUA5 family. TsaC subfamily.</text>
</comment>
<dbReference type="Gene3D" id="3.90.870.10">
    <property type="entry name" value="DHBP synthase"/>
    <property type="match status" value="1"/>
</dbReference>
<evidence type="ECO:0000256" key="6">
    <source>
        <dbReference type="ARBA" id="ARBA00022741"/>
    </source>
</evidence>
<dbReference type="InterPro" id="IPR006070">
    <property type="entry name" value="Sua5-like_dom"/>
</dbReference>
<dbReference type="EMBL" id="NTKD01000006">
    <property type="protein sequence ID" value="PDH41149.1"/>
    <property type="molecule type" value="Genomic_DNA"/>
</dbReference>
<dbReference type="PANTHER" id="PTHR17490:SF18">
    <property type="entry name" value="THREONYLCARBAMOYL-AMP SYNTHASE"/>
    <property type="match status" value="1"/>
</dbReference>
<comment type="subcellular location">
    <subcellularLocation>
        <location evidence="1 9">Cytoplasm</location>
    </subcellularLocation>
</comment>
<evidence type="ECO:0000256" key="3">
    <source>
        <dbReference type="ARBA" id="ARBA00022679"/>
    </source>
</evidence>
<sequence length="178" mass="19009">MASVVVHLRAGGVIAYPTEGVWGLGGLPANEEAVRRILTLKDRPVEAGLILVAGEISQVEPYLGQLTIKERERLVDHWPGPVTLLIPDTEIAPNWIRGQHESVAIRVSMHPTIQALCDAVGGPIVSTSANPSGLEPARTSSEAEAYFGSSVVYVEGQTAGMGKPSRIIELRTGREIRG</sequence>
<evidence type="ECO:0000259" key="10">
    <source>
        <dbReference type="PROSITE" id="PS51163"/>
    </source>
</evidence>
<comment type="catalytic activity">
    <reaction evidence="8 9">
        <text>L-threonine + hydrogencarbonate + ATP = L-threonylcarbamoyladenylate + diphosphate + H2O</text>
        <dbReference type="Rhea" id="RHEA:36407"/>
        <dbReference type="ChEBI" id="CHEBI:15377"/>
        <dbReference type="ChEBI" id="CHEBI:17544"/>
        <dbReference type="ChEBI" id="CHEBI:30616"/>
        <dbReference type="ChEBI" id="CHEBI:33019"/>
        <dbReference type="ChEBI" id="CHEBI:57926"/>
        <dbReference type="ChEBI" id="CHEBI:73682"/>
        <dbReference type="EC" id="2.7.7.87"/>
    </reaction>
</comment>
<evidence type="ECO:0000256" key="9">
    <source>
        <dbReference type="HAMAP-Rule" id="MF_01852"/>
    </source>
</evidence>
<name>A0A2A5WXA5_9GAMM</name>
<dbReference type="EC" id="2.7.7.87" evidence="9"/>
<keyword evidence="6 9" id="KW-0547">Nucleotide-binding</keyword>
<keyword evidence="2 9" id="KW-0963">Cytoplasm</keyword>
<dbReference type="Proteomes" id="UP000219327">
    <property type="component" value="Unassembled WGS sequence"/>
</dbReference>
<reference evidence="11 12" key="1">
    <citation type="submission" date="2017-08" db="EMBL/GenBank/DDBJ databases">
        <title>Fine stratification of microbial communities through a metagenomic profile of the photic zone.</title>
        <authorList>
            <person name="Haro-Moreno J.M."/>
            <person name="Lopez-Perez M."/>
            <person name="De La Torre J."/>
            <person name="Picazo A."/>
            <person name="Camacho A."/>
            <person name="Rodriguez-Valera F."/>
        </authorList>
    </citation>
    <scope>NUCLEOTIDE SEQUENCE [LARGE SCALE GENOMIC DNA]</scope>
    <source>
        <strain evidence="11">MED-G24</strain>
    </source>
</reference>
<dbReference type="Pfam" id="PF01300">
    <property type="entry name" value="Sua5_yciO_yrdC"/>
    <property type="match status" value="1"/>
</dbReference>
<evidence type="ECO:0000313" key="12">
    <source>
        <dbReference type="Proteomes" id="UP000219327"/>
    </source>
</evidence>
<keyword evidence="4 9" id="KW-0819">tRNA processing</keyword>
<comment type="function">
    <text evidence="9">Required for the formation of a threonylcarbamoyl group on adenosine at position 37 (t(6)A37) in tRNAs that read codons beginning with adenine. Catalyzes the conversion of L-threonine, HCO(3)(-)/CO(2) and ATP to give threonylcarbamoyl-AMP (TC-AMP) as the acyladenylate intermediate, with the release of diphosphate.</text>
</comment>
<protein>
    <recommendedName>
        <fullName evidence="9">Threonylcarbamoyl-AMP synthase</fullName>
        <shortName evidence="9">TC-AMP synthase</shortName>
        <ecNumber evidence="9">2.7.7.87</ecNumber>
    </recommendedName>
    <alternativeName>
        <fullName evidence="9">L-threonylcarbamoyladenylate synthase</fullName>
    </alternativeName>
    <alternativeName>
        <fullName evidence="9">t(6)A37 threonylcarbamoyladenosine biosynthesis protein TsaC</fullName>
    </alternativeName>
    <alternativeName>
        <fullName evidence="9">tRNA threonylcarbamoyladenosine biosynthesis protein TsaC</fullName>
    </alternativeName>
</protein>
<dbReference type="GO" id="GO:0005524">
    <property type="term" value="F:ATP binding"/>
    <property type="evidence" value="ECO:0007669"/>
    <property type="project" value="UniProtKB-UniRule"/>
</dbReference>
<keyword evidence="7 9" id="KW-0067">ATP-binding</keyword>
<evidence type="ECO:0000256" key="8">
    <source>
        <dbReference type="ARBA" id="ARBA00048366"/>
    </source>
</evidence>